<evidence type="ECO:0000313" key="2">
    <source>
        <dbReference type="EMBL" id="CAB0043546.1"/>
    </source>
</evidence>
<evidence type="ECO:0000313" key="3">
    <source>
        <dbReference type="Proteomes" id="UP000479190"/>
    </source>
</evidence>
<sequence length="173" mass="19153">MPKPPSPREVMPNGGPAGAETRTSRFEPITCSSSWRALFVCCNNAYGRYLKQSVSTIKRLCVTIIHELLPQIAACLQRLDTKLVNLTTHVLTTEASLSRLEGRIGALETRSEQQAAEIAEIRADIVGIKKTANSVPDAAPAPVLPGSWPHYLHRLARICRTRVRFYSLDSQQM</sequence>
<organism evidence="2 3">
    <name type="scientific">Trichogramma brassicae</name>
    <dbReference type="NCBI Taxonomy" id="86971"/>
    <lineage>
        <taxon>Eukaryota</taxon>
        <taxon>Metazoa</taxon>
        <taxon>Ecdysozoa</taxon>
        <taxon>Arthropoda</taxon>
        <taxon>Hexapoda</taxon>
        <taxon>Insecta</taxon>
        <taxon>Pterygota</taxon>
        <taxon>Neoptera</taxon>
        <taxon>Endopterygota</taxon>
        <taxon>Hymenoptera</taxon>
        <taxon>Apocrita</taxon>
        <taxon>Proctotrupomorpha</taxon>
        <taxon>Chalcidoidea</taxon>
        <taxon>Trichogrammatidae</taxon>
        <taxon>Trichogramma</taxon>
    </lineage>
</organism>
<dbReference type="AlphaFoldDB" id="A0A6H5J1N0"/>
<protein>
    <submittedName>
        <fullName evidence="2">Uncharacterized protein</fullName>
    </submittedName>
</protein>
<dbReference type="EMBL" id="CADCXV010001327">
    <property type="protein sequence ID" value="CAB0043546.1"/>
    <property type="molecule type" value="Genomic_DNA"/>
</dbReference>
<name>A0A6H5J1N0_9HYME</name>
<keyword evidence="3" id="KW-1185">Reference proteome</keyword>
<reference evidence="2 3" key="1">
    <citation type="submission" date="2020-02" db="EMBL/GenBank/DDBJ databases">
        <authorList>
            <person name="Ferguson B K."/>
        </authorList>
    </citation>
    <scope>NUCLEOTIDE SEQUENCE [LARGE SCALE GENOMIC DNA]</scope>
</reference>
<feature type="region of interest" description="Disordered" evidence="1">
    <location>
        <begin position="1"/>
        <end position="22"/>
    </location>
</feature>
<proteinExistence type="predicted"/>
<dbReference type="Proteomes" id="UP000479190">
    <property type="component" value="Unassembled WGS sequence"/>
</dbReference>
<gene>
    <name evidence="2" type="ORF">TBRA_LOCUS15134</name>
</gene>
<accession>A0A6H5J1N0</accession>
<evidence type="ECO:0000256" key="1">
    <source>
        <dbReference type="SAM" id="MobiDB-lite"/>
    </source>
</evidence>